<reference evidence="1 2" key="1">
    <citation type="journal article" date="2014" name="Am. J. Bot.">
        <title>Genome assembly and annotation for red clover (Trifolium pratense; Fabaceae).</title>
        <authorList>
            <person name="Istvanek J."/>
            <person name="Jaros M."/>
            <person name="Krenek A."/>
            <person name="Repkova J."/>
        </authorList>
    </citation>
    <scope>NUCLEOTIDE SEQUENCE [LARGE SCALE GENOMIC DNA]</scope>
    <source>
        <strain evidence="2">cv. Tatra</strain>
        <tissue evidence="1">Young leaves</tissue>
    </source>
</reference>
<accession>A0A2K3MDW0</accession>
<reference evidence="1 2" key="2">
    <citation type="journal article" date="2017" name="Front. Plant Sci.">
        <title>Gene Classification and Mining of Molecular Markers Useful in Red Clover (Trifolium pratense) Breeding.</title>
        <authorList>
            <person name="Istvanek J."/>
            <person name="Dluhosova J."/>
            <person name="Dluhos P."/>
            <person name="Patkova L."/>
            <person name="Nedelnik J."/>
            <person name="Repkova J."/>
        </authorList>
    </citation>
    <scope>NUCLEOTIDE SEQUENCE [LARGE SCALE GENOMIC DNA]</scope>
    <source>
        <strain evidence="2">cv. Tatra</strain>
        <tissue evidence="1">Young leaves</tissue>
    </source>
</reference>
<sequence>MQAEVDSSRQVRKLESANAARKPDMPLKFYVRKKKKLSQATLGSGACSPSKLKKGSTLLHGNKSIIISDGSEPSMSKIVEDETVLHGGVAEAEPTTINVAEEYAVLHGGVPEGEPTIVNVVEKETVLHGGVADAKPTNIYLEENDDLLISFLQNKTKKQRRRINIRK</sequence>
<organism evidence="1 2">
    <name type="scientific">Trifolium pratense</name>
    <name type="common">Red clover</name>
    <dbReference type="NCBI Taxonomy" id="57577"/>
    <lineage>
        <taxon>Eukaryota</taxon>
        <taxon>Viridiplantae</taxon>
        <taxon>Streptophyta</taxon>
        <taxon>Embryophyta</taxon>
        <taxon>Tracheophyta</taxon>
        <taxon>Spermatophyta</taxon>
        <taxon>Magnoliopsida</taxon>
        <taxon>eudicotyledons</taxon>
        <taxon>Gunneridae</taxon>
        <taxon>Pentapetalae</taxon>
        <taxon>rosids</taxon>
        <taxon>fabids</taxon>
        <taxon>Fabales</taxon>
        <taxon>Fabaceae</taxon>
        <taxon>Papilionoideae</taxon>
        <taxon>50 kb inversion clade</taxon>
        <taxon>NPAAA clade</taxon>
        <taxon>Hologalegina</taxon>
        <taxon>IRL clade</taxon>
        <taxon>Trifolieae</taxon>
        <taxon>Trifolium</taxon>
    </lineage>
</organism>
<gene>
    <name evidence="1" type="ORF">L195_g045097</name>
</gene>
<protein>
    <submittedName>
        <fullName evidence="1">Uncharacterized protein</fullName>
    </submittedName>
</protein>
<dbReference type="Proteomes" id="UP000236291">
    <property type="component" value="Unassembled WGS sequence"/>
</dbReference>
<name>A0A2K3MDW0_TRIPR</name>
<proteinExistence type="predicted"/>
<dbReference type="AlphaFoldDB" id="A0A2K3MDW0"/>
<evidence type="ECO:0000313" key="1">
    <source>
        <dbReference type="EMBL" id="PNX88982.1"/>
    </source>
</evidence>
<dbReference type="EMBL" id="ASHM01058298">
    <property type="protein sequence ID" value="PNX88982.1"/>
    <property type="molecule type" value="Genomic_DNA"/>
</dbReference>
<evidence type="ECO:0000313" key="2">
    <source>
        <dbReference type="Proteomes" id="UP000236291"/>
    </source>
</evidence>
<comment type="caution">
    <text evidence="1">The sequence shown here is derived from an EMBL/GenBank/DDBJ whole genome shotgun (WGS) entry which is preliminary data.</text>
</comment>